<keyword evidence="2 5" id="KW-0810">Translation regulation</keyword>
<keyword evidence="4 5" id="KW-0010">Activator</keyword>
<protein>
    <recommendedName>
        <fullName evidence="5">Translational regulator CsrA</fullName>
    </recommendedName>
    <alternativeName>
        <fullName evidence="5">Carbon storage regulator</fullName>
    </alternativeName>
</protein>
<dbReference type="PANTHER" id="PTHR34984:SF1">
    <property type="entry name" value="CARBON STORAGE REGULATOR"/>
    <property type="match status" value="1"/>
</dbReference>
<accession>A0A803FU54</accession>
<dbReference type="GO" id="GO:0006402">
    <property type="term" value="P:mRNA catabolic process"/>
    <property type="evidence" value="ECO:0007669"/>
    <property type="project" value="InterPro"/>
</dbReference>
<dbReference type="EMBL" id="LR217739">
    <property type="protein sequence ID" value="VFP88515.1"/>
    <property type="molecule type" value="Genomic_DNA"/>
</dbReference>
<evidence type="ECO:0000256" key="3">
    <source>
        <dbReference type="ARBA" id="ARBA00022884"/>
    </source>
</evidence>
<dbReference type="FunFam" id="2.60.40.4380:FF:000001">
    <property type="entry name" value="Translational regulator CsrA"/>
    <property type="match status" value="1"/>
</dbReference>
<reference evidence="6 7" key="1">
    <citation type="submission" date="2019-02" db="EMBL/GenBank/DDBJ databases">
        <authorList>
            <person name="Manzano-Marin A."/>
            <person name="Manzano-Marin A."/>
        </authorList>
    </citation>
    <scope>NUCLEOTIDE SEQUENCE [LARGE SCALE GENOMIC DNA]</scope>
    <source>
        <strain evidence="6 7">BuCipiceae</strain>
    </source>
</reference>
<comment type="subunit">
    <text evidence="5">Homodimer; the beta-strands of each monomer intercalate to form a hydrophobic core, while the alpha-helices form wings that extend away from the core.</text>
</comment>
<dbReference type="HAMAP" id="MF_00167">
    <property type="entry name" value="CsrA"/>
    <property type="match status" value="1"/>
</dbReference>
<gene>
    <name evidence="5 6" type="primary">csrA</name>
    <name evidence="6" type="ORF">BUCIPICE3303_266</name>
</gene>
<comment type="function">
    <text evidence="5">A key translational regulator that binds mRNA to regulate translation initiation and/or mRNA stability. Mediates global changes in gene expression, shifting from rapid growth to stress survival by linking envelope stress, the stringent response and the catabolite repression systems. Usually binds in the 5'-UTR; binding at or near the Shine-Dalgarno sequence prevents ribosome-binding, repressing translation, binding elsewhere in the 5'-UTR can activate translation and/or stabilize the mRNA. Its function is antagonized by small RNA(s).</text>
</comment>
<dbReference type="NCBIfam" id="TIGR00202">
    <property type="entry name" value="csrA"/>
    <property type="match status" value="1"/>
</dbReference>
<dbReference type="GO" id="GO:0005829">
    <property type="term" value="C:cytosol"/>
    <property type="evidence" value="ECO:0007669"/>
    <property type="project" value="TreeGrafter"/>
</dbReference>
<keyword evidence="5" id="KW-0678">Repressor</keyword>
<dbReference type="Proteomes" id="UP000294455">
    <property type="component" value="Chromosome"/>
</dbReference>
<organism evidence="6 7">
    <name type="scientific">Buchnera aphidicola</name>
    <name type="common">Cinara piceae</name>
    <dbReference type="NCBI Taxonomy" id="1660043"/>
    <lineage>
        <taxon>Bacteria</taxon>
        <taxon>Pseudomonadati</taxon>
        <taxon>Pseudomonadota</taxon>
        <taxon>Gammaproteobacteria</taxon>
        <taxon>Enterobacterales</taxon>
        <taxon>Erwiniaceae</taxon>
        <taxon>Buchnera</taxon>
    </lineage>
</organism>
<evidence type="ECO:0000313" key="7">
    <source>
        <dbReference type="Proteomes" id="UP000294455"/>
    </source>
</evidence>
<keyword evidence="3 5" id="KW-0694">RNA-binding</keyword>
<dbReference type="InterPro" id="IPR036107">
    <property type="entry name" value="CsrA_sf"/>
</dbReference>
<dbReference type="GO" id="GO:0045948">
    <property type="term" value="P:positive regulation of translational initiation"/>
    <property type="evidence" value="ECO:0007669"/>
    <property type="project" value="UniProtKB-UniRule"/>
</dbReference>
<sequence>MLILTRRIGETLIIGDEIMITILGIKGNQIRVGINAPKEIPVHREEIYKRIQLEKKILQKI</sequence>
<dbReference type="GO" id="GO:0048027">
    <property type="term" value="F:mRNA 5'-UTR binding"/>
    <property type="evidence" value="ECO:0007669"/>
    <property type="project" value="UniProtKB-UniRule"/>
</dbReference>
<dbReference type="Gene3D" id="2.60.40.4380">
    <property type="entry name" value="Translational regulator CsrA"/>
    <property type="match status" value="1"/>
</dbReference>
<name>A0A803FU54_9GAMM</name>
<evidence type="ECO:0000256" key="5">
    <source>
        <dbReference type="HAMAP-Rule" id="MF_00167"/>
    </source>
</evidence>
<evidence type="ECO:0000256" key="2">
    <source>
        <dbReference type="ARBA" id="ARBA00022845"/>
    </source>
</evidence>
<dbReference type="Pfam" id="PF02599">
    <property type="entry name" value="CsrA"/>
    <property type="match status" value="1"/>
</dbReference>
<evidence type="ECO:0000256" key="4">
    <source>
        <dbReference type="ARBA" id="ARBA00023159"/>
    </source>
</evidence>
<dbReference type="GO" id="GO:0045947">
    <property type="term" value="P:negative regulation of translational initiation"/>
    <property type="evidence" value="ECO:0007669"/>
    <property type="project" value="UniProtKB-UniRule"/>
</dbReference>
<dbReference type="SUPFAM" id="SSF117130">
    <property type="entry name" value="CsrA-like"/>
    <property type="match status" value="1"/>
</dbReference>
<dbReference type="RefSeq" id="WP_154049321.1">
    <property type="nucleotide sequence ID" value="NZ_LR217739.1"/>
</dbReference>
<dbReference type="PANTHER" id="PTHR34984">
    <property type="entry name" value="CARBON STORAGE REGULATOR"/>
    <property type="match status" value="1"/>
</dbReference>
<proteinExistence type="inferred from homology"/>
<comment type="similarity">
    <text evidence="5">Belongs to the CsrA/RsmA family.</text>
</comment>
<dbReference type="NCBIfam" id="NF002469">
    <property type="entry name" value="PRK01712.1"/>
    <property type="match status" value="1"/>
</dbReference>
<comment type="subcellular location">
    <subcellularLocation>
        <location evidence="5">Cytoplasm</location>
    </subcellularLocation>
</comment>
<evidence type="ECO:0000256" key="1">
    <source>
        <dbReference type="ARBA" id="ARBA00022490"/>
    </source>
</evidence>
<keyword evidence="1 5" id="KW-0963">Cytoplasm</keyword>
<dbReference type="OrthoDB" id="9809061at2"/>
<evidence type="ECO:0000313" key="6">
    <source>
        <dbReference type="EMBL" id="VFP88515.1"/>
    </source>
</evidence>
<dbReference type="GO" id="GO:0006109">
    <property type="term" value="P:regulation of carbohydrate metabolic process"/>
    <property type="evidence" value="ECO:0007669"/>
    <property type="project" value="UniProtKB-UniRule"/>
</dbReference>
<dbReference type="InterPro" id="IPR003751">
    <property type="entry name" value="CsrA"/>
</dbReference>
<dbReference type="AlphaFoldDB" id="A0A803FU54"/>